<dbReference type="RefSeq" id="WP_257498126.1">
    <property type="nucleotide sequence ID" value="NZ_CP102382.1"/>
</dbReference>
<reference evidence="1 2" key="1">
    <citation type="submission" date="2022-08" db="EMBL/GenBank/DDBJ databases">
        <title>Myroides zhujiangensis sp. nov., a novel bacterium isolated from sediment in the Pearl River Estuary.</title>
        <authorList>
            <person name="Cui L."/>
        </authorList>
    </citation>
    <scope>NUCLEOTIDE SEQUENCE [LARGE SCALE GENOMIC DNA]</scope>
    <source>
        <strain evidence="1 2">SCSIO 72103</strain>
    </source>
</reference>
<sequence>MWFYNFLNIKHSSNFNLPNKKIIGGFLNKYLDNKLLKADYIRKSDNLWISNYNKCGIRKIIKFTNRGVEGNIVFGLNFDTICKDKSLEKELLSRFKFHLFEYSSVYFKNSDISLWNEFFLKKTLKKFSENELDKIIIDLNSLYNINDCLSYFKHQKDNEDYVTHYPNPEKILSFLKKY</sequence>
<dbReference type="Proteomes" id="UP001317001">
    <property type="component" value="Chromosome"/>
</dbReference>
<evidence type="ECO:0008006" key="3">
    <source>
        <dbReference type="Google" id="ProtNLM"/>
    </source>
</evidence>
<protein>
    <recommendedName>
        <fullName evidence="3">LAGLIDADG homing endonuclease</fullName>
    </recommendedName>
</protein>
<gene>
    <name evidence="1" type="ORF">NPX36_07540</name>
</gene>
<proteinExistence type="predicted"/>
<keyword evidence="2" id="KW-1185">Reference proteome</keyword>
<accession>A0ABY5NNW0</accession>
<name>A0ABY5NNW0_9FLAO</name>
<organism evidence="1 2">
    <name type="scientific">Paenimyroides aestuarii</name>
    <dbReference type="NCBI Taxonomy" id="2968490"/>
    <lineage>
        <taxon>Bacteria</taxon>
        <taxon>Pseudomonadati</taxon>
        <taxon>Bacteroidota</taxon>
        <taxon>Flavobacteriia</taxon>
        <taxon>Flavobacteriales</taxon>
        <taxon>Flavobacteriaceae</taxon>
        <taxon>Paenimyroides</taxon>
    </lineage>
</organism>
<dbReference type="EMBL" id="CP102382">
    <property type="protein sequence ID" value="UUV20221.1"/>
    <property type="molecule type" value="Genomic_DNA"/>
</dbReference>
<evidence type="ECO:0000313" key="2">
    <source>
        <dbReference type="Proteomes" id="UP001317001"/>
    </source>
</evidence>
<evidence type="ECO:0000313" key="1">
    <source>
        <dbReference type="EMBL" id="UUV20221.1"/>
    </source>
</evidence>